<evidence type="ECO:0000313" key="3">
    <source>
        <dbReference type="Proteomes" id="UP001165060"/>
    </source>
</evidence>
<gene>
    <name evidence="2" type="ORF">TeGR_g9066</name>
</gene>
<proteinExistence type="predicted"/>
<evidence type="ECO:0000313" key="2">
    <source>
        <dbReference type="EMBL" id="GMI18844.1"/>
    </source>
</evidence>
<sequence>MPTPPDAPAQHLAFSLRLIFYFGGCVSPVAGVVAYALSDERVAWGSVTFFIYSWICVLTAATANPRKIGRTHEKLGIALAFAFLCTGFGLSGLVLKDAQSRESHILTNTLGWVCTVFGFVFAPLAPLINLQLVVMIDEFYTNEEVNDHVLRQLKSNPSILCTSLYLSSSAVRAILNAEVGPDAPAILAQCGNPIIPTFLLNMFIWLTFILYLLMTFDDSDVHAELTWDSIATMELPTKVMMEIYSYCGLGILSLIIFALTEGYDEATNWDRPLYKLLMMLFIIFVMMLLFYESYDKIVRTGLLNKKGGLRRSASGSPVKRKGSHVDLFRHSAGTT</sequence>
<feature type="transmembrane region" description="Helical" evidence="1">
    <location>
        <begin position="272"/>
        <end position="291"/>
    </location>
</feature>
<feature type="transmembrane region" description="Helical" evidence="1">
    <location>
        <begin position="195"/>
        <end position="214"/>
    </location>
</feature>
<feature type="transmembrane region" description="Helical" evidence="1">
    <location>
        <begin position="43"/>
        <end position="63"/>
    </location>
</feature>
<protein>
    <submittedName>
        <fullName evidence="2">Uncharacterized protein</fullName>
    </submittedName>
</protein>
<feature type="transmembrane region" description="Helical" evidence="1">
    <location>
        <begin position="18"/>
        <end position="37"/>
    </location>
</feature>
<feature type="transmembrane region" description="Helical" evidence="1">
    <location>
        <begin position="75"/>
        <end position="95"/>
    </location>
</feature>
<feature type="transmembrane region" description="Helical" evidence="1">
    <location>
        <begin position="243"/>
        <end position="260"/>
    </location>
</feature>
<keyword evidence="3" id="KW-1185">Reference proteome</keyword>
<organism evidence="2 3">
    <name type="scientific">Tetraparma gracilis</name>
    <dbReference type="NCBI Taxonomy" id="2962635"/>
    <lineage>
        <taxon>Eukaryota</taxon>
        <taxon>Sar</taxon>
        <taxon>Stramenopiles</taxon>
        <taxon>Ochrophyta</taxon>
        <taxon>Bolidophyceae</taxon>
        <taxon>Parmales</taxon>
        <taxon>Triparmaceae</taxon>
        <taxon>Tetraparma</taxon>
    </lineage>
</organism>
<name>A0ABQ6M390_9STRA</name>
<keyword evidence="1" id="KW-0812">Transmembrane</keyword>
<keyword evidence="1" id="KW-1133">Transmembrane helix</keyword>
<reference evidence="2 3" key="1">
    <citation type="journal article" date="2023" name="Commun. Biol.">
        <title>Genome analysis of Parmales, the sister group of diatoms, reveals the evolutionary specialization of diatoms from phago-mixotrophs to photoautotrophs.</title>
        <authorList>
            <person name="Ban H."/>
            <person name="Sato S."/>
            <person name="Yoshikawa S."/>
            <person name="Yamada K."/>
            <person name="Nakamura Y."/>
            <person name="Ichinomiya M."/>
            <person name="Sato N."/>
            <person name="Blanc-Mathieu R."/>
            <person name="Endo H."/>
            <person name="Kuwata A."/>
            <person name="Ogata H."/>
        </authorList>
    </citation>
    <scope>NUCLEOTIDE SEQUENCE [LARGE SCALE GENOMIC DNA]</scope>
</reference>
<dbReference type="EMBL" id="BRYB01004899">
    <property type="protein sequence ID" value="GMI18844.1"/>
    <property type="molecule type" value="Genomic_DNA"/>
</dbReference>
<comment type="caution">
    <text evidence="2">The sequence shown here is derived from an EMBL/GenBank/DDBJ whole genome shotgun (WGS) entry which is preliminary data.</text>
</comment>
<accession>A0ABQ6M390</accession>
<evidence type="ECO:0000256" key="1">
    <source>
        <dbReference type="SAM" id="Phobius"/>
    </source>
</evidence>
<dbReference type="Proteomes" id="UP001165060">
    <property type="component" value="Unassembled WGS sequence"/>
</dbReference>
<feature type="transmembrane region" description="Helical" evidence="1">
    <location>
        <begin position="110"/>
        <end position="136"/>
    </location>
</feature>
<keyword evidence="1" id="KW-0472">Membrane</keyword>